<proteinExistence type="predicted"/>
<name>A7EZB3_SCLS1</name>
<accession>A7EZB3</accession>
<gene>
    <name evidence="1" type="ORF">SS1G_10680</name>
</gene>
<dbReference type="AlphaFoldDB" id="A7EZB3"/>
<dbReference type="GeneID" id="5484577"/>
<protein>
    <submittedName>
        <fullName evidence="1">Uncharacterized protein</fullName>
    </submittedName>
</protein>
<dbReference type="RefSeq" id="XP_001588233.1">
    <property type="nucleotide sequence ID" value="XM_001588183.1"/>
</dbReference>
<evidence type="ECO:0000313" key="1">
    <source>
        <dbReference type="EMBL" id="EDN94805.1"/>
    </source>
</evidence>
<dbReference type="EMBL" id="CH476636">
    <property type="protein sequence ID" value="EDN94805.1"/>
    <property type="molecule type" value="Genomic_DNA"/>
</dbReference>
<dbReference type="Proteomes" id="UP000001312">
    <property type="component" value="Unassembled WGS sequence"/>
</dbReference>
<reference evidence="2" key="1">
    <citation type="journal article" date="2011" name="PLoS Genet.">
        <title>Genomic analysis of the necrotrophic fungal pathogens Sclerotinia sclerotiorum and Botrytis cinerea.</title>
        <authorList>
            <person name="Amselem J."/>
            <person name="Cuomo C.A."/>
            <person name="van Kan J.A."/>
            <person name="Viaud M."/>
            <person name="Benito E.P."/>
            <person name="Couloux A."/>
            <person name="Coutinho P.M."/>
            <person name="de Vries R.P."/>
            <person name="Dyer P.S."/>
            <person name="Fillinger S."/>
            <person name="Fournier E."/>
            <person name="Gout L."/>
            <person name="Hahn M."/>
            <person name="Kohn L."/>
            <person name="Lapalu N."/>
            <person name="Plummer K.M."/>
            <person name="Pradier J.M."/>
            <person name="Quevillon E."/>
            <person name="Sharon A."/>
            <person name="Simon A."/>
            <person name="ten Have A."/>
            <person name="Tudzynski B."/>
            <person name="Tudzynski P."/>
            <person name="Wincker P."/>
            <person name="Andrew M."/>
            <person name="Anthouard V."/>
            <person name="Beever R.E."/>
            <person name="Beffa R."/>
            <person name="Benoit I."/>
            <person name="Bouzid O."/>
            <person name="Brault B."/>
            <person name="Chen Z."/>
            <person name="Choquer M."/>
            <person name="Collemare J."/>
            <person name="Cotton P."/>
            <person name="Danchin E.G."/>
            <person name="Da Silva C."/>
            <person name="Gautier A."/>
            <person name="Giraud C."/>
            <person name="Giraud T."/>
            <person name="Gonzalez C."/>
            <person name="Grossetete S."/>
            <person name="Guldener U."/>
            <person name="Henrissat B."/>
            <person name="Howlett B.J."/>
            <person name="Kodira C."/>
            <person name="Kretschmer M."/>
            <person name="Lappartient A."/>
            <person name="Leroch M."/>
            <person name="Levis C."/>
            <person name="Mauceli E."/>
            <person name="Neuveglise C."/>
            <person name="Oeser B."/>
            <person name="Pearson M."/>
            <person name="Poulain J."/>
            <person name="Poussereau N."/>
            <person name="Quesneville H."/>
            <person name="Rascle C."/>
            <person name="Schumacher J."/>
            <person name="Segurens B."/>
            <person name="Sexton A."/>
            <person name="Silva E."/>
            <person name="Sirven C."/>
            <person name="Soanes D.M."/>
            <person name="Talbot N.J."/>
            <person name="Templeton M."/>
            <person name="Yandava C."/>
            <person name="Yarden O."/>
            <person name="Zeng Q."/>
            <person name="Rollins J.A."/>
            <person name="Lebrun M.H."/>
            <person name="Dickman M."/>
        </authorList>
    </citation>
    <scope>NUCLEOTIDE SEQUENCE [LARGE SCALE GENOMIC DNA]</scope>
    <source>
        <strain evidence="2">ATCC 18683 / 1980 / Ss-1</strain>
    </source>
</reference>
<sequence>MDCKRIYFRSFFLRATEAQCENIRDKVFGLHSCAHDCRKQGIPVDHEISILEKCSSILSPHFSEHHSPPFYTARHTTATLHRLLNAPQPDK</sequence>
<keyword evidence="2" id="KW-1185">Reference proteome</keyword>
<dbReference type="InParanoid" id="A7EZB3"/>
<organism evidence="1 2">
    <name type="scientific">Sclerotinia sclerotiorum (strain ATCC 18683 / 1980 / Ss-1)</name>
    <name type="common">White mold</name>
    <name type="synonym">Whetzelinia sclerotiorum</name>
    <dbReference type="NCBI Taxonomy" id="665079"/>
    <lineage>
        <taxon>Eukaryota</taxon>
        <taxon>Fungi</taxon>
        <taxon>Dikarya</taxon>
        <taxon>Ascomycota</taxon>
        <taxon>Pezizomycotina</taxon>
        <taxon>Leotiomycetes</taxon>
        <taxon>Helotiales</taxon>
        <taxon>Sclerotiniaceae</taxon>
        <taxon>Sclerotinia</taxon>
    </lineage>
</organism>
<dbReference type="KEGG" id="ssl:SS1G_10680"/>
<evidence type="ECO:0000313" key="2">
    <source>
        <dbReference type="Proteomes" id="UP000001312"/>
    </source>
</evidence>